<comment type="caution">
    <text evidence="1">The sequence shown here is derived from an EMBL/GenBank/DDBJ whole genome shotgun (WGS) entry which is preliminary data.</text>
</comment>
<sequence>MAGVKAYAKLGARLVGLNALKSGIQKTSRKTARFLNNVGITAHYLQTGFIILASLVAFWLAWKGWFPSIAYVAFGGHTGEAIQLLSTLDPARYTPRKYIFCTGDIMSLNKATSFEASLKPRSSVPNGAASQTVSPTEGPFHFFELPRARKVGQSYVSSIGTTLYSLAITFWKLAAKPILTRQSHQIPDLLIVNGPGTCVMILGQRSPEIIYVESFARVTSLSLSGKILKNVVDRFIVQWPINDGVVSDAGKVDGEGTGFAAGKGKEALSNVEYHGWLI</sequence>
<keyword evidence="2" id="KW-1185">Reference proteome</keyword>
<evidence type="ECO:0000313" key="1">
    <source>
        <dbReference type="EMBL" id="KAJ9119101.1"/>
    </source>
</evidence>
<organism evidence="1 2">
    <name type="scientific">Naganishia vaughanmartiniae</name>
    <dbReference type="NCBI Taxonomy" id="1424756"/>
    <lineage>
        <taxon>Eukaryota</taxon>
        <taxon>Fungi</taxon>
        <taxon>Dikarya</taxon>
        <taxon>Basidiomycota</taxon>
        <taxon>Agaricomycotina</taxon>
        <taxon>Tremellomycetes</taxon>
        <taxon>Filobasidiales</taxon>
        <taxon>Filobasidiaceae</taxon>
        <taxon>Naganishia</taxon>
    </lineage>
</organism>
<dbReference type="Proteomes" id="UP001243375">
    <property type="component" value="Unassembled WGS sequence"/>
</dbReference>
<dbReference type="EMBL" id="JASBWU010000009">
    <property type="protein sequence ID" value="KAJ9119101.1"/>
    <property type="molecule type" value="Genomic_DNA"/>
</dbReference>
<name>A0ACC2X6P6_9TREE</name>
<gene>
    <name evidence="1" type="ORF">QFC22_003592</name>
</gene>
<protein>
    <submittedName>
        <fullName evidence="1">Uncharacterized protein</fullName>
    </submittedName>
</protein>
<proteinExistence type="predicted"/>
<accession>A0ACC2X6P6</accession>
<reference evidence="1" key="1">
    <citation type="submission" date="2023-04" db="EMBL/GenBank/DDBJ databases">
        <title>Draft Genome sequencing of Naganishia species isolated from polar environments using Oxford Nanopore Technology.</title>
        <authorList>
            <person name="Leo P."/>
            <person name="Venkateswaran K."/>
        </authorList>
    </citation>
    <scope>NUCLEOTIDE SEQUENCE</scope>
    <source>
        <strain evidence="1">MNA-CCFEE 5425</strain>
    </source>
</reference>
<evidence type="ECO:0000313" key="2">
    <source>
        <dbReference type="Proteomes" id="UP001243375"/>
    </source>
</evidence>